<dbReference type="Pfam" id="PF03009">
    <property type="entry name" value="GDPD"/>
    <property type="match status" value="1"/>
</dbReference>
<evidence type="ECO:0000256" key="1">
    <source>
        <dbReference type="SAM" id="Phobius"/>
    </source>
</evidence>
<evidence type="ECO:0000259" key="2">
    <source>
        <dbReference type="PROSITE" id="PS51704"/>
    </source>
</evidence>
<keyword evidence="1" id="KW-0812">Transmembrane</keyword>
<dbReference type="GO" id="GO:0005886">
    <property type="term" value="C:plasma membrane"/>
    <property type="evidence" value="ECO:0007669"/>
    <property type="project" value="TreeGrafter"/>
</dbReference>
<keyword evidence="4" id="KW-1185">Reference proteome</keyword>
<dbReference type="AlphaFoldDB" id="A0AA36CPN0"/>
<dbReference type="SUPFAM" id="SSF51695">
    <property type="entry name" value="PLC-like phosphodiesterases"/>
    <property type="match status" value="1"/>
</dbReference>
<dbReference type="InterPro" id="IPR017946">
    <property type="entry name" value="PLC-like_Pdiesterase_TIM-brl"/>
</dbReference>
<feature type="transmembrane region" description="Helical" evidence="1">
    <location>
        <begin position="21"/>
        <end position="42"/>
    </location>
</feature>
<dbReference type="PANTHER" id="PTHR46320">
    <property type="entry name" value="GLYCEROPHOSPHODIESTER PHOSPHODIESTERASE 1"/>
    <property type="match status" value="1"/>
</dbReference>
<dbReference type="Gene3D" id="3.20.20.190">
    <property type="entry name" value="Phosphatidylinositol (PI) phosphodiesterase"/>
    <property type="match status" value="1"/>
</dbReference>
<dbReference type="GO" id="GO:0070291">
    <property type="term" value="P:N-acylethanolamine metabolic process"/>
    <property type="evidence" value="ECO:0007669"/>
    <property type="project" value="TreeGrafter"/>
</dbReference>
<evidence type="ECO:0000313" key="3">
    <source>
        <dbReference type="EMBL" id="CAJ0572977.1"/>
    </source>
</evidence>
<name>A0AA36CPN0_9BILA</name>
<evidence type="ECO:0000313" key="4">
    <source>
        <dbReference type="Proteomes" id="UP001177023"/>
    </source>
</evidence>
<dbReference type="Proteomes" id="UP001177023">
    <property type="component" value="Unassembled WGS sequence"/>
</dbReference>
<feature type="domain" description="GP-PDE" evidence="2">
    <location>
        <begin position="59"/>
        <end position="332"/>
    </location>
</feature>
<keyword evidence="1" id="KW-0472">Membrane</keyword>
<organism evidence="3 4">
    <name type="scientific">Mesorhabditis spiculigera</name>
    <dbReference type="NCBI Taxonomy" id="96644"/>
    <lineage>
        <taxon>Eukaryota</taxon>
        <taxon>Metazoa</taxon>
        <taxon>Ecdysozoa</taxon>
        <taxon>Nematoda</taxon>
        <taxon>Chromadorea</taxon>
        <taxon>Rhabditida</taxon>
        <taxon>Rhabditina</taxon>
        <taxon>Rhabditomorpha</taxon>
        <taxon>Rhabditoidea</taxon>
        <taxon>Rhabditidae</taxon>
        <taxon>Mesorhabditinae</taxon>
        <taxon>Mesorhabditis</taxon>
    </lineage>
</organism>
<dbReference type="PANTHER" id="PTHR46320:SF1">
    <property type="entry name" value="GLYCEROPHOSPHODIESTER PHOSPHODIESTERASE 1"/>
    <property type="match status" value="1"/>
</dbReference>
<dbReference type="EMBL" id="CATQJA010002610">
    <property type="protein sequence ID" value="CAJ0572977.1"/>
    <property type="molecule type" value="Genomic_DNA"/>
</dbReference>
<accession>A0AA36CPN0</accession>
<reference evidence="3" key="1">
    <citation type="submission" date="2023-06" db="EMBL/GenBank/DDBJ databases">
        <authorList>
            <person name="Delattre M."/>
        </authorList>
    </citation>
    <scope>NUCLEOTIDE SEQUENCE</scope>
    <source>
        <strain evidence="3">AF72</strain>
    </source>
</reference>
<dbReference type="GO" id="GO:0006644">
    <property type="term" value="P:phospholipid metabolic process"/>
    <property type="evidence" value="ECO:0007669"/>
    <property type="project" value="TreeGrafter"/>
</dbReference>
<keyword evidence="1" id="KW-1133">Transmembrane helix</keyword>
<sequence>MKKWENGNNITEKRNSTSKPLCIIFAFILSIPLTVVIAFFLLKNSKADASDVEAFFTSLRVIGHRGSPENLPENTLDSFQQALLDGVDGIEFDISLTRDGFPILMHDDSLDRMTNMTGPISSKTLAELEDCYVGIDFNRTGPSNRTVVPSRIPELEDLIKLVQPSKVRLIFDMKDDNEKLVETISGMFRKHGLYNRSVIASFSPSVLYSFKRADPKFITVLIFRDRFYSTWYYEGIHDQRPRSKGLWQRCLELGDWLNMVAINGFLPSFLGVDGLMGYNKNINELWVQEQRDRGLHVLAWTVNELPEMLWMQEKLQVPFLTDRSYEIARLGRIAADINKTYA</sequence>
<protein>
    <recommendedName>
        <fullName evidence="2">GP-PDE domain-containing protein</fullName>
    </recommendedName>
</protein>
<feature type="non-terminal residue" evidence="3">
    <location>
        <position position="342"/>
    </location>
</feature>
<dbReference type="GO" id="GO:0006580">
    <property type="term" value="P:ethanolamine metabolic process"/>
    <property type="evidence" value="ECO:0007669"/>
    <property type="project" value="TreeGrafter"/>
</dbReference>
<dbReference type="InterPro" id="IPR030395">
    <property type="entry name" value="GP_PDE_dom"/>
</dbReference>
<dbReference type="PROSITE" id="PS51704">
    <property type="entry name" value="GP_PDE"/>
    <property type="match status" value="1"/>
</dbReference>
<gene>
    <name evidence="3" type="ORF">MSPICULIGERA_LOCUS11348</name>
</gene>
<proteinExistence type="predicted"/>
<dbReference type="GO" id="GO:0008889">
    <property type="term" value="F:glycerophosphodiester phosphodiesterase activity"/>
    <property type="evidence" value="ECO:0007669"/>
    <property type="project" value="TreeGrafter"/>
</dbReference>
<comment type="caution">
    <text evidence="3">The sequence shown here is derived from an EMBL/GenBank/DDBJ whole genome shotgun (WGS) entry which is preliminary data.</text>
</comment>